<comment type="caution">
    <text evidence="2">The sequence shown here is derived from an EMBL/GenBank/DDBJ whole genome shotgun (WGS) entry which is preliminary data.</text>
</comment>
<keyword evidence="3" id="KW-1185">Reference proteome</keyword>
<reference evidence="2 3" key="1">
    <citation type="submission" date="2020-10" db="EMBL/GenBank/DDBJ databases">
        <title>Chromosome-scale genome assembly of the Allis shad, Alosa alosa.</title>
        <authorList>
            <person name="Margot Z."/>
            <person name="Christophe K."/>
            <person name="Cabau C."/>
            <person name="Louis A."/>
            <person name="Berthelot C."/>
            <person name="Parey E."/>
            <person name="Roest Crollius H."/>
            <person name="Montfort J."/>
            <person name="Robinson-Rechavi M."/>
            <person name="Bucao C."/>
            <person name="Bouchez O."/>
            <person name="Gislard M."/>
            <person name="Lluch J."/>
            <person name="Milhes M."/>
            <person name="Lampietro C."/>
            <person name="Lopez Roques C."/>
            <person name="Donnadieu C."/>
            <person name="Braasch I."/>
            <person name="Desvignes T."/>
            <person name="Postlethwait J."/>
            <person name="Bobe J."/>
            <person name="Guiguen Y."/>
        </authorList>
    </citation>
    <scope>NUCLEOTIDE SEQUENCE [LARGE SCALE GENOMIC DNA]</scope>
    <source>
        <strain evidence="2">M-15738</strain>
        <tissue evidence="2">Blood</tissue>
    </source>
</reference>
<feature type="compositionally biased region" description="Low complexity" evidence="1">
    <location>
        <begin position="34"/>
        <end position="46"/>
    </location>
</feature>
<evidence type="ECO:0000256" key="1">
    <source>
        <dbReference type="SAM" id="MobiDB-lite"/>
    </source>
</evidence>
<organism evidence="2 3">
    <name type="scientific">Alosa alosa</name>
    <name type="common">allis shad</name>
    <dbReference type="NCBI Taxonomy" id="278164"/>
    <lineage>
        <taxon>Eukaryota</taxon>
        <taxon>Metazoa</taxon>
        <taxon>Chordata</taxon>
        <taxon>Craniata</taxon>
        <taxon>Vertebrata</taxon>
        <taxon>Euteleostomi</taxon>
        <taxon>Actinopterygii</taxon>
        <taxon>Neopterygii</taxon>
        <taxon>Teleostei</taxon>
        <taxon>Clupei</taxon>
        <taxon>Clupeiformes</taxon>
        <taxon>Clupeoidei</taxon>
        <taxon>Clupeidae</taxon>
        <taxon>Alosa</taxon>
    </lineage>
</organism>
<protein>
    <submittedName>
        <fullName evidence="2">Uncharacterized protein</fullName>
    </submittedName>
</protein>
<evidence type="ECO:0000313" key="3">
    <source>
        <dbReference type="Proteomes" id="UP000823561"/>
    </source>
</evidence>
<sequence>LRFETETRILQPSSLIPTANVTQTGNESSSQTHSSPASGSLSGNSPDGVPDTRHTDTLNSAAEEGNANLTQHSADDPPVDTEAVERCSTEPETKNISTETEPHSEQREEDPVIASEPSLTSPSCQEQSDNAIAEDAQTGRIASPLPSPTDLADVSQIHDKSPTVTDIDHVESTDSVSEQDHNTSRRSERQRRAPGTFTYPQLGKPLISFAQTILESFNKVLVETFEGNPSHQRQP</sequence>
<name>A0AAV6HH55_9TELE</name>
<evidence type="ECO:0000313" key="2">
    <source>
        <dbReference type="EMBL" id="KAG5286593.1"/>
    </source>
</evidence>
<dbReference type="Proteomes" id="UP000823561">
    <property type="component" value="Chromosome 1"/>
</dbReference>
<feature type="compositionally biased region" description="Polar residues" evidence="1">
    <location>
        <begin position="117"/>
        <end position="130"/>
    </location>
</feature>
<feature type="compositionally biased region" description="Basic and acidic residues" evidence="1">
    <location>
        <begin position="83"/>
        <end position="93"/>
    </location>
</feature>
<dbReference type="EMBL" id="JADWDJ010000001">
    <property type="protein sequence ID" value="KAG5286593.1"/>
    <property type="molecule type" value="Genomic_DNA"/>
</dbReference>
<feature type="compositionally biased region" description="Basic and acidic residues" evidence="1">
    <location>
        <begin position="100"/>
        <end position="110"/>
    </location>
</feature>
<feature type="compositionally biased region" description="Polar residues" evidence="1">
    <location>
        <begin position="8"/>
        <end position="33"/>
    </location>
</feature>
<feature type="non-terminal residue" evidence="2">
    <location>
        <position position="1"/>
    </location>
</feature>
<accession>A0AAV6HH55</accession>
<feature type="region of interest" description="Disordered" evidence="1">
    <location>
        <begin position="1"/>
        <end position="199"/>
    </location>
</feature>
<feature type="compositionally biased region" description="Basic and acidic residues" evidence="1">
    <location>
        <begin position="156"/>
        <end position="191"/>
    </location>
</feature>
<dbReference type="AlphaFoldDB" id="A0AAV6HH55"/>
<proteinExistence type="predicted"/>
<gene>
    <name evidence="2" type="ORF">AALO_G00016670</name>
</gene>